<dbReference type="EMBL" id="BPQB01000012">
    <property type="protein sequence ID" value="GJE89237.1"/>
    <property type="molecule type" value="Genomic_DNA"/>
</dbReference>
<sequence length="72" mass="8028">MGWTRKVQFERRVTSRCLTAAIPRLKIADNLTLCKDVRHGKPTARAPAAVHSSVPRRLTKVLTVTQSASNFI</sequence>
<evidence type="ECO:0000313" key="1">
    <source>
        <dbReference type="EMBL" id="GJE89237.1"/>
    </source>
</evidence>
<organism evidence="1 2">
    <name type="scientific">Phanerochaete sordida</name>
    <dbReference type="NCBI Taxonomy" id="48140"/>
    <lineage>
        <taxon>Eukaryota</taxon>
        <taxon>Fungi</taxon>
        <taxon>Dikarya</taxon>
        <taxon>Basidiomycota</taxon>
        <taxon>Agaricomycotina</taxon>
        <taxon>Agaricomycetes</taxon>
        <taxon>Polyporales</taxon>
        <taxon>Phanerochaetaceae</taxon>
        <taxon>Phanerochaete</taxon>
    </lineage>
</organism>
<dbReference type="Proteomes" id="UP000703269">
    <property type="component" value="Unassembled WGS sequence"/>
</dbReference>
<reference evidence="1 2" key="1">
    <citation type="submission" date="2021-08" db="EMBL/GenBank/DDBJ databases">
        <title>Draft Genome Sequence of Phanerochaete sordida strain YK-624.</title>
        <authorList>
            <person name="Mori T."/>
            <person name="Dohra H."/>
            <person name="Suzuki T."/>
            <person name="Kawagishi H."/>
            <person name="Hirai H."/>
        </authorList>
    </citation>
    <scope>NUCLEOTIDE SEQUENCE [LARGE SCALE GENOMIC DNA]</scope>
    <source>
        <strain evidence="1 2">YK-624</strain>
    </source>
</reference>
<evidence type="ECO:0000313" key="2">
    <source>
        <dbReference type="Proteomes" id="UP000703269"/>
    </source>
</evidence>
<accession>A0A9P3G717</accession>
<name>A0A9P3G717_9APHY</name>
<comment type="caution">
    <text evidence="1">The sequence shown here is derived from an EMBL/GenBank/DDBJ whole genome shotgun (WGS) entry which is preliminary data.</text>
</comment>
<keyword evidence="2" id="KW-1185">Reference proteome</keyword>
<proteinExistence type="predicted"/>
<dbReference type="AlphaFoldDB" id="A0A9P3G717"/>
<gene>
    <name evidence="1" type="ORF">PsYK624_053330</name>
</gene>
<protein>
    <submittedName>
        <fullName evidence="1">Uncharacterized protein</fullName>
    </submittedName>
</protein>